<dbReference type="RefSeq" id="XP_015894900.3">
    <property type="nucleotide sequence ID" value="XM_016039414.4"/>
</dbReference>
<evidence type="ECO:0000259" key="7">
    <source>
        <dbReference type="SMART" id="SM00768"/>
    </source>
</evidence>
<dbReference type="AlphaFoldDB" id="A0A6P4AGY1"/>
<sequence length="209" mass="21426">MAALAYIVFLLALAGRSSATYCVCKDGGTDQTLQKALDYACGAGADCSPILQNGVCYNPNTVKAHCDYAVNSYFQKKNQATGSCDFSGIATQTNTAPSGQTTTCVYPAGPSQAGGSTNTTTPPTTPSTTPTTPSTTPTTTPSTTPTTTPSTGTGTGTGTTTTTSPTTFGISPAGTTSINDSSAEAIQGNKLLFSLFLMFFWFSSFLMWG</sequence>
<evidence type="ECO:0000313" key="9">
    <source>
        <dbReference type="RefSeq" id="XP_015894900.3"/>
    </source>
</evidence>
<gene>
    <name evidence="9" type="primary">LOC107428824</name>
</gene>
<feature type="domain" description="X8" evidence="7">
    <location>
        <begin position="20"/>
        <end position="106"/>
    </location>
</feature>
<feature type="transmembrane region" description="Helical" evidence="5">
    <location>
        <begin position="191"/>
        <end position="208"/>
    </location>
</feature>
<evidence type="ECO:0000313" key="8">
    <source>
        <dbReference type="Proteomes" id="UP001652623"/>
    </source>
</evidence>
<accession>A0A6P4AGY1</accession>
<proteinExistence type="predicted"/>
<dbReference type="GO" id="GO:0098552">
    <property type="term" value="C:side of membrane"/>
    <property type="evidence" value="ECO:0007669"/>
    <property type="project" value="UniProtKB-KW"/>
</dbReference>
<dbReference type="GO" id="GO:0009506">
    <property type="term" value="C:plasmodesma"/>
    <property type="evidence" value="ECO:0007669"/>
    <property type="project" value="UniProtKB-ARBA"/>
</dbReference>
<keyword evidence="5" id="KW-0472">Membrane</keyword>
<dbReference type="InterPro" id="IPR012946">
    <property type="entry name" value="X8"/>
</dbReference>
<evidence type="ECO:0000256" key="4">
    <source>
        <dbReference type="SAM" id="MobiDB-lite"/>
    </source>
</evidence>
<dbReference type="InParanoid" id="A0A6P4AGY1"/>
<keyword evidence="8" id="KW-1185">Reference proteome</keyword>
<dbReference type="Gene3D" id="1.20.58.1040">
    <property type="match status" value="1"/>
</dbReference>
<name>A0A6P4AGY1_ZIZJJ</name>
<comment type="subcellular location">
    <subcellularLocation>
        <location evidence="1">Cell membrane</location>
        <topology evidence="1">Lipid-anchor</topology>
        <topology evidence="1">GPI-anchor</topology>
    </subcellularLocation>
</comment>
<dbReference type="GO" id="GO:0005886">
    <property type="term" value="C:plasma membrane"/>
    <property type="evidence" value="ECO:0007669"/>
    <property type="project" value="UniProtKB-SubCell"/>
</dbReference>
<keyword evidence="5" id="KW-0812">Transmembrane</keyword>
<reference evidence="9" key="1">
    <citation type="submission" date="2025-08" db="UniProtKB">
        <authorList>
            <consortium name="RefSeq"/>
        </authorList>
    </citation>
    <scope>IDENTIFICATION</scope>
    <source>
        <tissue evidence="9">Seedling</tissue>
    </source>
</reference>
<evidence type="ECO:0000256" key="3">
    <source>
        <dbReference type="ARBA" id="ARBA00022729"/>
    </source>
</evidence>
<organism evidence="8 9">
    <name type="scientific">Ziziphus jujuba</name>
    <name type="common">Chinese jujube</name>
    <name type="synonym">Ziziphus sativa</name>
    <dbReference type="NCBI Taxonomy" id="326968"/>
    <lineage>
        <taxon>Eukaryota</taxon>
        <taxon>Viridiplantae</taxon>
        <taxon>Streptophyta</taxon>
        <taxon>Embryophyta</taxon>
        <taxon>Tracheophyta</taxon>
        <taxon>Spermatophyta</taxon>
        <taxon>Magnoliopsida</taxon>
        <taxon>eudicotyledons</taxon>
        <taxon>Gunneridae</taxon>
        <taxon>Pentapetalae</taxon>
        <taxon>rosids</taxon>
        <taxon>fabids</taxon>
        <taxon>Rosales</taxon>
        <taxon>Rhamnaceae</taxon>
        <taxon>Paliureae</taxon>
        <taxon>Ziziphus</taxon>
    </lineage>
</organism>
<keyword evidence="5" id="KW-1133">Transmembrane helix</keyword>
<evidence type="ECO:0000256" key="5">
    <source>
        <dbReference type="SAM" id="Phobius"/>
    </source>
</evidence>
<keyword evidence="2" id="KW-0336">GPI-anchor</keyword>
<keyword evidence="3 6" id="KW-0732">Signal</keyword>
<dbReference type="SMART" id="SM00768">
    <property type="entry name" value="X8"/>
    <property type="match status" value="1"/>
</dbReference>
<evidence type="ECO:0000256" key="2">
    <source>
        <dbReference type="ARBA" id="ARBA00022622"/>
    </source>
</evidence>
<evidence type="ECO:0000256" key="1">
    <source>
        <dbReference type="ARBA" id="ARBA00004609"/>
    </source>
</evidence>
<feature type="compositionally biased region" description="Low complexity" evidence="4">
    <location>
        <begin position="114"/>
        <end position="167"/>
    </location>
</feature>
<dbReference type="Pfam" id="PF07983">
    <property type="entry name" value="X8"/>
    <property type="match status" value="1"/>
</dbReference>
<feature type="signal peptide" evidence="6">
    <location>
        <begin position="1"/>
        <end position="19"/>
    </location>
</feature>
<dbReference type="KEGG" id="zju:107428824"/>
<dbReference type="InterPro" id="IPR044788">
    <property type="entry name" value="X8_dom_prot"/>
</dbReference>
<evidence type="ECO:0000256" key="6">
    <source>
        <dbReference type="SAM" id="SignalP"/>
    </source>
</evidence>
<dbReference type="PANTHER" id="PTHR31044">
    <property type="entry name" value="BETA-1,3 GLUCANASE"/>
    <property type="match status" value="1"/>
</dbReference>
<keyword evidence="2" id="KW-0325">Glycoprotein</keyword>
<dbReference type="Proteomes" id="UP001652623">
    <property type="component" value="Chromosome 12"/>
</dbReference>
<dbReference type="FunCoup" id="A0A6P4AGY1">
    <property type="interactions" value="239"/>
</dbReference>
<keyword evidence="2" id="KW-0449">Lipoprotein</keyword>
<feature type="region of interest" description="Disordered" evidence="4">
    <location>
        <begin position="101"/>
        <end position="175"/>
    </location>
</feature>
<dbReference type="GeneID" id="107428824"/>
<feature type="chain" id="PRO_5045512937" evidence="6">
    <location>
        <begin position="20"/>
        <end position="209"/>
    </location>
</feature>
<dbReference type="PANTHER" id="PTHR31044:SF60">
    <property type="entry name" value="PLASMODESMATA CALLOSE-BINDING PROTEIN 4"/>
    <property type="match status" value="1"/>
</dbReference>
<protein>
    <submittedName>
        <fullName evidence="9">PLASMODESMATA CALLOSE-BINDING PROTEIN 3</fullName>
    </submittedName>
</protein>